<organism evidence="10 11">
    <name type="scientific">Persicirhabdus sediminis</name>
    <dbReference type="NCBI Taxonomy" id="454144"/>
    <lineage>
        <taxon>Bacteria</taxon>
        <taxon>Pseudomonadati</taxon>
        <taxon>Verrucomicrobiota</taxon>
        <taxon>Verrucomicrobiia</taxon>
        <taxon>Verrucomicrobiales</taxon>
        <taxon>Verrucomicrobiaceae</taxon>
        <taxon>Persicirhabdus</taxon>
    </lineage>
</organism>
<gene>
    <name evidence="10" type="ORF">JIN82_07220</name>
</gene>
<reference evidence="10" key="1">
    <citation type="submission" date="2021-01" db="EMBL/GenBank/DDBJ databases">
        <title>Modified the classification status of verrucomicrobia.</title>
        <authorList>
            <person name="Feng X."/>
        </authorList>
    </citation>
    <scope>NUCLEOTIDE SEQUENCE</scope>
    <source>
        <strain evidence="10">_KCTC 22039</strain>
    </source>
</reference>
<keyword evidence="6" id="KW-0653">Protein transport</keyword>
<dbReference type="GO" id="GO:0017038">
    <property type="term" value="P:protein import"/>
    <property type="evidence" value="ECO:0007669"/>
    <property type="project" value="TreeGrafter"/>
</dbReference>
<comment type="subcellular location">
    <subcellularLocation>
        <location evidence="1">Cell membrane</location>
        <topology evidence="1">Multi-pass membrane protein</topology>
    </subcellularLocation>
    <subcellularLocation>
        <location evidence="6">Membrane</location>
        <topology evidence="6">Multi-pass membrane protein</topology>
    </subcellularLocation>
</comment>
<feature type="region of interest" description="Disordered" evidence="7">
    <location>
        <begin position="219"/>
        <end position="239"/>
    </location>
</feature>
<evidence type="ECO:0000313" key="11">
    <source>
        <dbReference type="Proteomes" id="UP000624703"/>
    </source>
</evidence>
<evidence type="ECO:0000256" key="8">
    <source>
        <dbReference type="SAM" id="Phobius"/>
    </source>
</evidence>
<feature type="transmembrane region" description="Helical" evidence="8">
    <location>
        <begin position="166"/>
        <end position="189"/>
    </location>
</feature>
<dbReference type="Pfam" id="PF01618">
    <property type="entry name" value="MotA_ExbB"/>
    <property type="match status" value="1"/>
</dbReference>
<keyword evidence="6" id="KW-0813">Transport</keyword>
<evidence type="ECO:0000256" key="4">
    <source>
        <dbReference type="ARBA" id="ARBA00022989"/>
    </source>
</evidence>
<dbReference type="Proteomes" id="UP000624703">
    <property type="component" value="Unassembled WGS sequence"/>
</dbReference>
<feature type="transmembrane region" description="Helical" evidence="8">
    <location>
        <begin position="133"/>
        <end position="154"/>
    </location>
</feature>
<protein>
    <submittedName>
        <fullName evidence="10">MotA/TolQ/ExbB proton channel family protein</fullName>
    </submittedName>
</protein>
<keyword evidence="5 8" id="KW-0472">Membrane</keyword>
<accession>A0A8J7MC64</accession>
<dbReference type="InterPro" id="IPR002898">
    <property type="entry name" value="MotA_ExbB_proton_chnl"/>
</dbReference>
<dbReference type="GO" id="GO:0005886">
    <property type="term" value="C:plasma membrane"/>
    <property type="evidence" value="ECO:0007669"/>
    <property type="project" value="UniProtKB-SubCell"/>
</dbReference>
<keyword evidence="3 8" id="KW-0812">Transmembrane</keyword>
<evidence type="ECO:0000256" key="1">
    <source>
        <dbReference type="ARBA" id="ARBA00004651"/>
    </source>
</evidence>
<evidence type="ECO:0000259" key="9">
    <source>
        <dbReference type="Pfam" id="PF01618"/>
    </source>
</evidence>
<comment type="similarity">
    <text evidence="6">Belongs to the exbB/tolQ family.</text>
</comment>
<keyword evidence="2" id="KW-1003">Cell membrane</keyword>
<name>A0A8J7MC64_9BACT</name>
<dbReference type="PANTHER" id="PTHR30625:SF11">
    <property type="entry name" value="MOTA_TOLQ_EXBB PROTON CHANNEL DOMAIN-CONTAINING PROTEIN"/>
    <property type="match status" value="1"/>
</dbReference>
<evidence type="ECO:0000256" key="3">
    <source>
        <dbReference type="ARBA" id="ARBA00022692"/>
    </source>
</evidence>
<keyword evidence="4 8" id="KW-1133">Transmembrane helix</keyword>
<evidence type="ECO:0000256" key="6">
    <source>
        <dbReference type="RuleBase" id="RU004057"/>
    </source>
</evidence>
<evidence type="ECO:0000256" key="5">
    <source>
        <dbReference type="ARBA" id="ARBA00023136"/>
    </source>
</evidence>
<evidence type="ECO:0000256" key="2">
    <source>
        <dbReference type="ARBA" id="ARBA00022475"/>
    </source>
</evidence>
<comment type="caution">
    <text evidence="10">The sequence shown here is derived from an EMBL/GenBank/DDBJ whole genome shotgun (WGS) entry which is preliminary data.</text>
</comment>
<evidence type="ECO:0000313" key="10">
    <source>
        <dbReference type="EMBL" id="MBK1790944.1"/>
    </source>
</evidence>
<sequence>MMLNSFILAEAELSAFAKVEQFIDQGGWFMVAIICCLLVTIAATVFKFVTLGHSLIMPKHLAHQIDRVHAGDKMENEAQLMAEFQQGDTALARLCFVASHNAKRGQDEAKTAIQSAAREEVVKMNAGMPIFDVIITIAPLLGLLGTVSGLIFVFARIGPDADHAEIAHGISMALNTTVAGLVVAVPTVIAQSHFSRKIETMTARMEVLMSKVVLSISSARESQPAQPSKASKPAKKARK</sequence>
<evidence type="ECO:0000256" key="7">
    <source>
        <dbReference type="SAM" id="MobiDB-lite"/>
    </source>
</evidence>
<dbReference type="EMBL" id="JAENIM010000037">
    <property type="protein sequence ID" value="MBK1790944.1"/>
    <property type="molecule type" value="Genomic_DNA"/>
</dbReference>
<proteinExistence type="inferred from homology"/>
<dbReference type="InterPro" id="IPR050790">
    <property type="entry name" value="ExbB/TolQ_transport"/>
</dbReference>
<dbReference type="RefSeq" id="WP_200310965.1">
    <property type="nucleotide sequence ID" value="NZ_JAENIM010000037.1"/>
</dbReference>
<dbReference type="AlphaFoldDB" id="A0A8J7MC64"/>
<feature type="compositionally biased region" description="Low complexity" evidence="7">
    <location>
        <begin position="222"/>
        <end position="231"/>
    </location>
</feature>
<feature type="domain" description="MotA/TolQ/ExbB proton channel" evidence="9">
    <location>
        <begin position="101"/>
        <end position="206"/>
    </location>
</feature>
<dbReference type="PANTHER" id="PTHR30625">
    <property type="entry name" value="PROTEIN TOLQ"/>
    <property type="match status" value="1"/>
</dbReference>
<keyword evidence="11" id="KW-1185">Reference proteome</keyword>
<feature type="transmembrane region" description="Helical" evidence="8">
    <location>
        <begin position="28"/>
        <end position="49"/>
    </location>
</feature>